<comment type="caution">
    <text evidence="1">The sequence shown here is derived from an EMBL/GenBank/DDBJ whole genome shotgun (WGS) entry which is preliminary data.</text>
</comment>
<evidence type="ECO:0000313" key="2">
    <source>
        <dbReference type="Proteomes" id="UP001597196"/>
    </source>
</evidence>
<accession>A0ABW4CLE5</accession>
<organism evidence="1 2">
    <name type="scientific">Lacticaseibacillus mingshuiensis</name>
    <dbReference type="NCBI Taxonomy" id="2799574"/>
    <lineage>
        <taxon>Bacteria</taxon>
        <taxon>Bacillati</taxon>
        <taxon>Bacillota</taxon>
        <taxon>Bacilli</taxon>
        <taxon>Lactobacillales</taxon>
        <taxon>Lactobacillaceae</taxon>
        <taxon>Lacticaseibacillus</taxon>
    </lineage>
</organism>
<evidence type="ECO:0008006" key="3">
    <source>
        <dbReference type="Google" id="ProtNLM"/>
    </source>
</evidence>
<dbReference type="EMBL" id="JBHTOC010000014">
    <property type="protein sequence ID" value="MFD1430575.1"/>
    <property type="molecule type" value="Genomic_DNA"/>
</dbReference>
<keyword evidence="2" id="KW-1185">Reference proteome</keyword>
<evidence type="ECO:0000313" key="1">
    <source>
        <dbReference type="EMBL" id="MFD1430575.1"/>
    </source>
</evidence>
<sequence length="195" mass="21775">MQIFHVRAAQAFAARLDALFAPSHLYYLQQPSDDVRDETFRRYGQTFIANGARKLLATITLPDAGLVPYLTVRGNLLINGESLPFDILPKNLRRDSDFLDQQASALTDQQSLYIQLFRGLLAGRQYLLMRDLPASMDPQERRLFLACAEAALAHSTARLLMLTTDTALIAANPQTSFQTTPDLFNDASMPNARLS</sequence>
<dbReference type="RefSeq" id="WP_203628268.1">
    <property type="nucleotide sequence ID" value="NZ_BOLQ01000021.1"/>
</dbReference>
<proteinExistence type="predicted"/>
<gene>
    <name evidence="1" type="ORF">ACFQ4P_09980</name>
</gene>
<protein>
    <recommendedName>
        <fullName evidence="3">ABC transporter domain-containing protein</fullName>
    </recommendedName>
</protein>
<name>A0ABW4CLE5_9LACO</name>
<reference evidence="2" key="1">
    <citation type="journal article" date="2019" name="Int. J. Syst. Evol. Microbiol.">
        <title>The Global Catalogue of Microorganisms (GCM) 10K type strain sequencing project: providing services to taxonomists for standard genome sequencing and annotation.</title>
        <authorList>
            <consortium name="The Broad Institute Genomics Platform"/>
            <consortium name="The Broad Institute Genome Sequencing Center for Infectious Disease"/>
            <person name="Wu L."/>
            <person name="Ma J."/>
        </authorList>
    </citation>
    <scope>NUCLEOTIDE SEQUENCE [LARGE SCALE GENOMIC DNA]</scope>
    <source>
        <strain evidence="2">CCM 8980</strain>
    </source>
</reference>
<dbReference type="Proteomes" id="UP001597196">
    <property type="component" value="Unassembled WGS sequence"/>
</dbReference>